<dbReference type="Pfam" id="PF12771">
    <property type="entry name" value="SusD-like_2"/>
    <property type="match status" value="1"/>
</dbReference>
<dbReference type="AlphaFoldDB" id="F0SE24"/>
<reference evidence="2 3" key="1">
    <citation type="journal article" date="2011" name="Stand. Genomic Sci.">
        <title>Complete genome sequence of the gliding, heparinolytic Pedobacter saltans type strain (113).</title>
        <authorList>
            <person name="Liolios K."/>
            <person name="Sikorski J."/>
            <person name="Lu M."/>
            <person name="Nolan M."/>
            <person name="Lapidus A."/>
            <person name="Lucas S."/>
            <person name="Hammon N."/>
            <person name="Deshpande S."/>
            <person name="Cheng J.F."/>
            <person name="Tapia R."/>
            <person name="Han C."/>
            <person name="Goodwin L."/>
            <person name="Pitluck S."/>
            <person name="Huntemann M."/>
            <person name="Ivanova N."/>
            <person name="Pagani I."/>
            <person name="Mavromatis K."/>
            <person name="Ovchinikova G."/>
            <person name="Pati A."/>
            <person name="Chen A."/>
            <person name="Palaniappan K."/>
            <person name="Land M."/>
            <person name="Hauser L."/>
            <person name="Brambilla E.M."/>
            <person name="Kotsyurbenko O."/>
            <person name="Rohde M."/>
            <person name="Tindall B.J."/>
            <person name="Abt B."/>
            <person name="Goker M."/>
            <person name="Detter J.C."/>
            <person name="Woyke T."/>
            <person name="Bristow J."/>
            <person name="Eisen J.A."/>
            <person name="Markowitz V."/>
            <person name="Hugenholtz P."/>
            <person name="Klenk H.P."/>
            <person name="Kyrpides N.C."/>
        </authorList>
    </citation>
    <scope>NUCLEOTIDE SEQUENCE [LARGE SCALE GENOMIC DNA]</scope>
    <source>
        <strain evidence="3">ATCC 51119 / DSM 12145 / JCM 21818 / LMG 10337 / NBRC 100064 / NCIMB 13643</strain>
    </source>
</reference>
<feature type="chain" id="PRO_5003256135" description="SusD/RagB family nutrient-binding outer membrane lipoprotein" evidence="1">
    <location>
        <begin position="23"/>
        <end position="532"/>
    </location>
</feature>
<protein>
    <recommendedName>
        <fullName evidence="4">SusD/RagB family nutrient-binding outer membrane lipoprotein</fullName>
    </recommendedName>
</protein>
<evidence type="ECO:0000256" key="1">
    <source>
        <dbReference type="SAM" id="SignalP"/>
    </source>
</evidence>
<organism evidence="2 3">
    <name type="scientific">Pseudopedobacter saltans (strain ATCC 51119 / DSM 12145 / JCM 21818 / CCUG 39354 / LMG 10337 / NBRC 100064 / NCIMB 13643)</name>
    <name type="common">Pedobacter saltans</name>
    <dbReference type="NCBI Taxonomy" id="762903"/>
    <lineage>
        <taxon>Bacteria</taxon>
        <taxon>Pseudomonadati</taxon>
        <taxon>Bacteroidota</taxon>
        <taxon>Sphingobacteriia</taxon>
        <taxon>Sphingobacteriales</taxon>
        <taxon>Sphingobacteriaceae</taxon>
        <taxon>Pseudopedobacter</taxon>
    </lineage>
</organism>
<dbReference type="OrthoDB" id="9766256at2"/>
<dbReference type="Proteomes" id="UP000000310">
    <property type="component" value="Chromosome"/>
</dbReference>
<dbReference type="Gene3D" id="1.25.40.390">
    <property type="match status" value="1"/>
</dbReference>
<keyword evidence="3" id="KW-1185">Reference proteome</keyword>
<dbReference type="HOGENOM" id="CLU_025928_1_0_10"/>
<dbReference type="KEGG" id="psn:Pedsa_2402"/>
<feature type="signal peptide" evidence="1">
    <location>
        <begin position="1"/>
        <end position="22"/>
    </location>
</feature>
<evidence type="ECO:0000313" key="2">
    <source>
        <dbReference type="EMBL" id="ADY52950.1"/>
    </source>
</evidence>
<sequence length="532" mass="59691">MKKKILKRMGIVLLLPFLMVSCKDNFEKINTDPVNTPNALPEQLLAPALVNTLNANMIRNRNFNNELMQVTVSISDGDATVFRYEFRRTFSDYLWNSWYIQLTNFKDLYTQASNPLTLNKSYQGISLICQSWIYSMLTDTYGDVPYFESNLAKEGIGEPKFDTQKDIYNDIFAKLEEANTLLSSNAAISANSDPVFNGNVSKWRKFGNSLYLRLLLRVSGKTQISDAAIAKIQEIVDTKSSTYPIMASNDDSAILRWTGVAPYTSPYIGVREQDFRSPAIANFFIDNLVYWKDPRIDISTFGKDGVNRWGISQGSSGFSGVPSGYLPGAGVTKQSAFYSMASVVSSKPAQTLQTDPLTGNIMNYAELQFILAEAAARGWISKSAETYYYTGILNSITLWLPNWPNATATATGPSGVKITDAAFTNYISTAELGWDENLALDAPRSQNSKLEKIHRQKYYTTFLTDLQQWFEYRRTGHPHIEIGPGLRNNGEMPARMTYPVYVESANPTNYKAAISVQGPDQINTKVWWQTPN</sequence>
<dbReference type="PROSITE" id="PS51257">
    <property type="entry name" value="PROKAR_LIPOPROTEIN"/>
    <property type="match status" value="1"/>
</dbReference>
<gene>
    <name evidence="2" type="ordered locus">Pedsa_2402</name>
</gene>
<reference evidence="3" key="2">
    <citation type="submission" date="2011-02" db="EMBL/GenBank/DDBJ databases">
        <title>The complete genome of Pedobacter saltans DSM 12145.</title>
        <authorList>
            <consortium name="US DOE Joint Genome Institute (JGI-PGF)"/>
            <person name="Lucas S."/>
            <person name="Copeland A."/>
            <person name="Lapidus A."/>
            <person name="Bruce D."/>
            <person name="Goodwin L."/>
            <person name="Pitluck S."/>
            <person name="Kyrpides N."/>
            <person name="Mavromatis K."/>
            <person name="Pagani I."/>
            <person name="Ivanova N."/>
            <person name="Ovchinnikova G."/>
            <person name="Lu M."/>
            <person name="Detter J.C."/>
            <person name="Han C."/>
            <person name="Land M."/>
            <person name="Hauser L."/>
            <person name="Markowitz V."/>
            <person name="Cheng J.-F."/>
            <person name="Hugenholtz P."/>
            <person name="Woyke T."/>
            <person name="Wu D."/>
            <person name="Tindall B."/>
            <person name="Pomrenke H.G."/>
            <person name="Brambilla E."/>
            <person name="Klenk H.-P."/>
            <person name="Eisen J.A."/>
        </authorList>
    </citation>
    <scope>NUCLEOTIDE SEQUENCE [LARGE SCALE GENOMIC DNA]</scope>
    <source>
        <strain evidence="3">ATCC 51119 / DSM 12145 / JCM 21818 / LMG 10337 / NBRC 100064 / NCIMB 13643</strain>
    </source>
</reference>
<evidence type="ECO:0000313" key="3">
    <source>
        <dbReference type="Proteomes" id="UP000000310"/>
    </source>
</evidence>
<dbReference type="EMBL" id="CP002545">
    <property type="protein sequence ID" value="ADY52950.1"/>
    <property type="molecule type" value="Genomic_DNA"/>
</dbReference>
<dbReference type="InterPro" id="IPR041662">
    <property type="entry name" value="SusD-like_2"/>
</dbReference>
<evidence type="ECO:0008006" key="4">
    <source>
        <dbReference type="Google" id="ProtNLM"/>
    </source>
</evidence>
<accession>F0SE24</accession>
<name>F0SE24_PSESL</name>
<keyword evidence="1" id="KW-0732">Signal</keyword>
<dbReference type="SUPFAM" id="SSF48452">
    <property type="entry name" value="TPR-like"/>
    <property type="match status" value="1"/>
</dbReference>
<dbReference type="STRING" id="762903.Pedsa_2402"/>
<dbReference type="InterPro" id="IPR011990">
    <property type="entry name" value="TPR-like_helical_dom_sf"/>
</dbReference>
<dbReference type="eggNOG" id="COG4198">
    <property type="taxonomic scope" value="Bacteria"/>
</dbReference>
<dbReference type="RefSeq" id="WP_013633435.1">
    <property type="nucleotide sequence ID" value="NC_015177.1"/>
</dbReference>
<proteinExistence type="predicted"/>